<dbReference type="RefSeq" id="WP_314201027.1">
    <property type="nucleotide sequence ID" value="NZ_JAVTLL010000008.1"/>
</dbReference>
<evidence type="ECO:0000313" key="2">
    <source>
        <dbReference type="EMBL" id="MDT7841873.1"/>
    </source>
</evidence>
<comment type="caution">
    <text evidence="2">The sequence shown here is derived from an EMBL/GenBank/DDBJ whole genome shotgun (WGS) entry which is preliminary data.</text>
</comment>
<dbReference type="EMBL" id="JAVTLL010000008">
    <property type="protein sequence ID" value="MDT7841873.1"/>
    <property type="molecule type" value="Genomic_DNA"/>
</dbReference>
<feature type="compositionally biased region" description="Basic and acidic residues" evidence="1">
    <location>
        <begin position="48"/>
        <end position="60"/>
    </location>
</feature>
<proteinExistence type="predicted"/>
<evidence type="ECO:0000256" key="1">
    <source>
        <dbReference type="SAM" id="MobiDB-lite"/>
    </source>
</evidence>
<dbReference type="Proteomes" id="UP001257948">
    <property type="component" value="Unassembled WGS sequence"/>
</dbReference>
<accession>A0ABU3LRT4</accession>
<name>A0ABU3LRT4_9ACTN</name>
<protein>
    <submittedName>
        <fullName evidence="2">Uncharacterized protein</fullName>
    </submittedName>
</protein>
<sequence>MADERLVQARAGVGGVLFGESAQRGRDAVPVDVVEVQPGRVSGVVDGDGGREDRPVAGCG</sequence>
<organism evidence="2 3">
    <name type="scientific">Streptomyces justiciae</name>
    <dbReference type="NCBI Taxonomy" id="2780140"/>
    <lineage>
        <taxon>Bacteria</taxon>
        <taxon>Bacillati</taxon>
        <taxon>Actinomycetota</taxon>
        <taxon>Actinomycetes</taxon>
        <taxon>Kitasatosporales</taxon>
        <taxon>Streptomycetaceae</taxon>
        <taxon>Streptomyces</taxon>
    </lineage>
</organism>
<gene>
    <name evidence="2" type="ORF">RQC66_14125</name>
</gene>
<feature type="region of interest" description="Disordered" evidence="1">
    <location>
        <begin position="40"/>
        <end position="60"/>
    </location>
</feature>
<evidence type="ECO:0000313" key="3">
    <source>
        <dbReference type="Proteomes" id="UP001257948"/>
    </source>
</evidence>
<reference evidence="3" key="1">
    <citation type="submission" date="2023-07" db="EMBL/GenBank/DDBJ databases">
        <title>Draft genome sequence of the endophytic actinobacterium Streptomyces justiciae WPN32, a potential antibiotic producer.</title>
        <authorList>
            <person name="Yasawong M."/>
            <person name="Pana W."/>
            <person name="Ganta P."/>
            <person name="Santapan N."/>
            <person name="Songngamsuk T."/>
            <person name="Phatcharaharikarn M."/>
            <person name="Kerdtoob S."/>
            <person name="Nantapong N."/>
        </authorList>
    </citation>
    <scope>NUCLEOTIDE SEQUENCE [LARGE SCALE GENOMIC DNA]</scope>
    <source>
        <strain evidence="3">WPN32</strain>
    </source>
</reference>
<keyword evidence="3" id="KW-1185">Reference proteome</keyword>